<evidence type="ECO:0000313" key="1">
    <source>
        <dbReference type="EMBL" id="AJQ26836.1"/>
    </source>
</evidence>
<dbReference type="OrthoDB" id="9813379at2"/>
<dbReference type="RefSeq" id="WP_007959557.1">
    <property type="nucleotide sequence ID" value="NZ_CP010978.1"/>
</dbReference>
<accession>I9DC96</accession>
<proteinExistence type="predicted"/>
<dbReference type="EMBL" id="CP010978">
    <property type="protein sequence ID" value="AJQ26836.1"/>
    <property type="molecule type" value="Genomic_DNA"/>
</dbReference>
<dbReference type="Proteomes" id="UP000005361">
    <property type="component" value="Chromosome"/>
</dbReference>
<reference evidence="2" key="2">
    <citation type="submission" date="2015-02" db="EMBL/GenBank/DDBJ databases">
        <title>Complete Genome Sequence of Pelosinus fermentans JBW45.</title>
        <authorList>
            <person name="De Leon K.B."/>
            <person name="Utturkar S.M."/>
            <person name="Camilleri L.B."/>
            <person name="Arkin A.P."/>
            <person name="Fields M.W."/>
            <person name="Brown S.D."/>
            <person name="Wall J.D."/>
        </authorList>
    </citation>
    <scope>NUCLEOTIDE SEQUENCE [LARGE SCALE GENOMIC DNA]</scope>
    <source>
        <strain evidence="2">JBW45</strain>
    </source>
</reference>
<sequence>MRKIYLSLQDSAADNLLEISVADTFLSRLKGLLGTAELAENQGLLLCNCNSVHMIGMRYALDIVYLDKNGVILKIIENLKPWQTSYCWSAKDTLEVKSGTIQRLHWKVGDQLRQNK</sequence>
<dbReference type="STRING" id="1192197.JBW_01486"/>
<dbReference type="InterPro" id="IPR003795">
    <property type="entry name" value="DUF192"/>
</dbReference>
<dbReference type="PANTHER" id="PTHR37953">
    <property type="entry name" value="UPF0127 PROTEIN MJ1496"/>
    <property type="match status" value="1"/>
</dbReference>
<dbReference type="PANTHER" id="PTHR37953:SF1">
    <property type="entry name" value="UPF0127 PROTEIN MJ1496"/>
    <property type="match status" value="1"/>
</dbReference>
<gene>
    <name evidence="1" type="ORF">JBW_01486</name>
</gene>
<dbReference type="HOGENOM" id="CLU_097039_4_0_9"/>
<dbReference type="Gene3D" id="2.60.120.1140">
    <property type="entry name" value="Protein of unknown function DUF192"/>
    <property type="match status" value="1"/>
</dbReference>
<dbReference type="InterPro" id="IPR038695">
    <property type="entry name" value="Saro_0823-like_sf"/>
</dbReference>
<evidence type="ECO:0000313" key="2">
    <source>
        <dbReference type="Proteomes" id="UP000005361"/>
    </source>
</evidence>
<dbReference type="AlphaFoldDB" id="I9DC96"/>
<dbReference type="Pfam" id="PF02643">
    <property type="entry name" value="DUF192"/>
    <property type="match status" value="1"/>
</dbReference>
<organism evidence="1 2">
    <name type="scientific">Pelosinus fermentans JBW45</name>
    <dbReference type="NCBI Taxonomy" id="1192197"/>
    <lineage>
        <taxon>Bacteria</taxon>
        <taxon>Bacillati</taxon>
        <taxon>Bacillota</taxon>
        <taxon>Negativicutes</taxon>
        <taxon>Selenomonadales</taxon>
        <taxon>Sporomusaceae</taxon>
        <taxon>Pelosinus</taxon>
    </lineage>
</organism>
<dbReference type="KEGG" id="pft:JBW_01486"/>
<name>I9DC96_9FIRM</name>
<protein>
    <recommendedName>
        <fullName evidence="3">DUF192 domain-containing protein</fullName>
    </recommendedName>
</protein>
<evidence type="ECO:0008006" key="3">
    <source>
        <dbReference type="Google" id="ProtNLM"/>
    </source>
</evidence>
<reference evidence="1 2" key="1">
    <citation type="journal article" date="2015" name="Genome Announc.">
        <title>Complete Genome Sequence of Pelosinus fermentans JBW45, a Member of a Remarkably Competitive Group of Negativicutes in the Firmicutes Phylum.</title>
        <authorList>
            <person name="De Leon K.B."/>
            <person name="Utturkar S.M."/>
            <person name="Camilleri L.B."/>
            <person name="Elias D.A."/>
            <person name="Arkin A.P."/>
            <person name="Fields M.W."/>
            <person name="Brown S.D."/>
            <person name="Wall J.D."/>
        </authorList>
    </citation>
    <scope>NUCLEOTIDE SEQUENCE [LARGE SCALE GENOMIC DNA]</scope>
    <source>
        <strain evidence="1 2">JBW45</strain>
    </source>
</reference>